<dbReference type="GO" id="GO:0004335">
    <property type="term" value="F:galactokinase activity"/>
    <property type="evidence" value="ECO:0007669"/>
    <property type="project" value="UniProtKB-EC"/>
</dbReference>
<dbReference type="Proteomes" id="UP000290909">
    <property type="component" value="Chromosome"/>
</dbReference>
<organism evidence="12 13">
    <name type="scientific">Acholeplasma hippikon</name>
    <dbReference type="NCBI Taxonomy" id="264636"/>
    <lineage>
        <taxon>Bacteria</taxon>
        <taxon>Bacillati</taxon>
        <taxon>Mycoplasmatota</taxon>
        <taxon>Mollicutes</taxon>
        <taxon>Acholeplasmatales</taxon>
        <taxon>Acholeplasmataceae</taxon>
        <taxon>Acholeplasma</taxon>
    </lineage>
</organism>
<accession>A0A449BJB9</accession>
<comment type="pathway">
    <text evidence="9">Isoprenoid biosynthesis; isopentenyl diphosphate biosynthesis via mevalonate pathway; isopentenyl diphosphate from (R)-mevalonate: step 1/3.</text>
</comment>
<keyword evidence="2" id="KW-0444">Lipid biosynthesis</keyword>
<keyword evidence="8" id="KW-0443">Lipid metabolism</keyword>
<evidence type="ECO:0000256" key="3">
    <source>
        <dbReference type="ARBA" id="ARBA00022679"/>
    </source>
</evidence>
<dbReference type="PANTHER" id="PTHR43290">
    <property type="entry name" value="MEVALONATE KINASE"/>
    <property type="match status" value="1"/>
</dbReference>
<dbReference type="Gene3D" id="3.30.70.890">
    <property type="entry name" value="GHMP kinase, C-terminal domain"/>
    <property type="match status" value="1"/>
</dbReference>
<dbReference type="InterPro" id="IPR020568">
    <property type="entry name" value="Ribosomal_Su5_D2-typ_SF"/>
</dbReference>
<dbReference type="NCBIfam" id="TIGR00549">
    <property type="entry name" value="mevalon_kin"/>
    <property type="match status" value="1"/>
</dbReference>
<evidence type="ECO:0000256" key="2">
    <source>
        <dbReference type="ARBA" id="ARBA00022516"/>
    </source>
</evidence>
<dbReference type="AlphaFoldDB" id="A0A449BJB9"/>
<dbReference type="GO" id="GO:0005829">
    <property type="term" value="C:cytosol"/>
    <property type="evidence" value="ECO:0007669"/>
    <property type="project" value="TreeGrafter"/>
</dbReference>
<dbReference type="GO" id="GO:0004496">
    <property type="term" value="F:mevalonate kinase activity"/>
    <property type="evidence" value="ECO:0007669"/>
    <property type="project" value="InterPro"/>
</dbReference>
<feature type="domain" description="GHMP kinase C-terminal" evidence="11">
    <location>
        <begin position="223"/>
        <end position="300"/>
    </location>
</feature>
<dbReference type="UniPathway" id="UPA00057">
    <property type="reaction ID" value="UER00098"/>
</dbReference>
<dbReference type="EC" id="2.7.1.6" evidence="12"/>
<keyword evidence="3 12" id="KW-0808">Transferase</keyword>
<dbReference type="SUPFAM" id="SSF54211">
    <property type="entry name" value="Ribosomal protein S5 domain 2-like"/>
    <property type="match status" value="1"/>
</dbReference>
<dbReference type="InterPro" id="IPR006205">
    <property type="entry name" value="Mev_gal_kin"/>
</dbReference>
<evidence type="ECO:0000256" key="1">
    <source>
        <dbReference type="ARBA" id="ARBA00022490"/>
    </source>
</evidence>
<keyword evidence="5 12" id="KW-0418">Kinase</keyword>
<reference evidence="12 13" key="1">
    <citation type="submission" date="2019-01" db="EMBL/GenBank/DDBJ databases">
        <authorList>
            <consortium name="Pathogen Informatics"/>
        </authorList>
    </citation>
    <scope>NUCLEOTIDE SEQUENCE [LARGE SCALE GENOMIC DNA]</scope>
    <source>
        <strain evidence="12 13">NCTC10172</strain>
    </source>
</reference>
<evidence type="ECO:0000313" key="12">
    <source>
        <dbReference type="EMBL" id="VEU82493.1"/>
    </source>
</evidence>
<evidence type="ECO:0000259" key="10">
    <source>
        <dbReference type="Pfam" id="PF00288"/>
    </source>
</evidence>
<dbReference type="PRINTS" id="PR00959">
    <property type="entry name" value="MEVGALKINASE"/>
</dbReference>
<evidence type="ECO:0000256" key="9">
    <source>
        <dbReference type="ARBA" id="ARBA00029438"/>
    </source>
</evidence>
<keyword evidence="13" id="KW-1185">Reference proteome</keyword>
<evidence type="ECO:0000256" key="5">
    <source>
        <dbReference type="ARBA" id="ARBA00022777"/>
    </source>
</evidence>
<dbReference type="InterPro" id="IPR036554">
    <property type="entry name" value="GHMP_kinase_C_sf"/>
</dbReference>
<keyword evidence="6" id="KW-0067">ATP-binding</keyword>
<dbReference type="SUPFAM" id="SSF55060">
    <property type="entry name" value="GHMP Kinase, C-terminal domain"/>
    <property type="match status" value="1"/>
</dbReference>
<evidence type="ECO:0000256" key="6">
    <source>
        <dbReference type="ARBA" id="ARBA00022840"/>
    </source>
</evidence>
<dbReference type="PANTHER" id="PTHR43290:SF2">
    <property type="entry name" value="MEVALONATE KINASE"/>
    <property type="match status" value="1"/>
</dbReference>
<dbReference type="InterPro" id="IPR013750">
    <property type="entry name" value="GHMP_kinase_C_dom"/>
</dbReference>
<evidence type="ECO:0000256" key="4">
    <source>
        <dbReference type="ARBA" id="ARBA00022741"/>
    </source>
</evidence>
<proteinExistence type="predicted"/>
<feature type="domain" description="GHMP kinase N-terminal" evidence="10">
    <location>
        <begin position="79"/>
        <end position="154"/>
    </location>
</feature>
<dbReference type="Gene3D" id="3.30.230.10">
    <property type="match status" value="1"/>
</dbReference>
<dbReference type="GO" id="GO:0005524">
    <property type="term" value="F:ATP binding"/>
    <property type="evidence" value="ECO:0007669"/>
    <property type="project" value="UniProtKB-KW"/>
</dbReference>
<name>A0A449BJB9_9MOLU</name>
<evidence type="ECO:0000256" key="8">
    <source>
        <dbReference type="ARBA" id="ARBA00023098"/>
    </source>
</evidence>
<evidence type="ECO:0000313" key="13">
    <source>
        <dbReference type="Proteomes" id="UP000290909"/>
    </source>
</evidence>
<dbReference type="InterPro" id="IPR014721">
    <property type="entry name" value="Ribsml_uS5_D2-typ_fold_subgr"/>
</dbReference>
<dbReference type="EMBL" id="LR215050">
    <property type="protein sequence ID" value="VEU82493.1"/>
    <property type="molecule type" value="Genomic_DNA"/>
</dbReference>
<dbReference type="Pfam" id="PF00288">
    <property type="entry name" value="GHMP_kinases_N"/>
    <property type="match status" value="1"/>
</dbReference>
<sequence>MDDLGLGVASGKIILIGEHSVVYGKPAIALPFNQAQISSKVYKTDAPITIDCIYFKGNLEEAPDVLFGIKQLINIVLVYLNQPFKNIHIKIESNLPAQRGLGSSAAVSIAVVRSLFDAFDVQLTQDRLNHFVDIAEQIHHLNPSGLDSTTIASGKAVFYQKDLGKSVIELKMDAVLIVADTGVKGLTKEAVSEVKRLWNENPTVVNPVMDRLEQLTNEAKIYLENNEVIRLGLAMTEAHQLLRSINVSDEKLEKLVEVALANGALGAKLTGGGKGGCMIALAKHTEQAILISDALKQVGADNTWFYDLKEIIIWRQPQKHT</sequence>
<protein>
    <submittedName>
        <fullName evidence="12">Galactokinase</fullName>
        <ecNumber evidence="12">2.7.1.6</ecNumber>
    </submittedName>
</protein>
<evidence type="ECO:0000256" key="7">
    <source>
        <dbReference type="ARBA" id="ARBA00022842"/>
    </source>
</evidence>
<evidence type="ECO:0000259" key="11">
    <source>
        <dbReference type="Pfam" id="PF08544"/>
    </source>
</evidence>
<dbReference type="GO" id="GO:0019287">
    <property type="term" value="P:isopentenyl diphosphate biosynthetic process, mevalonate pathway"/>
    <property type="evidence" value="ECO:0007669"/>
    <property type="project" value="UniProtKB-UniPathway"/>
</dbReference>
<dbReference type="InterPro" id="IPR006204">
    <property type="entry name" value="GHMP_kinase_N_dom"/>
</dbReference>
<dbReference type="Pfam" id="PF08544">
    <property type="entry name" value="GHMP_kinases_C"/>
    <property type="match status" value="1"/>
</dbReference>
<gene>
    <name evidence="12" type="primary">galK</name>
    <name evidence="12" type="ORF">NCTC10172_00504</name>
</gene>
<keyword evidence="1" id="KW-0963">Cytoplasm</keyword>
<keyword evidence="7" id="KW-0460">Magnesium</keyword>
<keyword evidence="4" id="KW-0547">Nucleotide-binding</keyword>
<dbReference type="KEGG" id="ahk:NCTC10172_00504"/>
<dbReference type="STRING" id="1408416.GCA_000702765_00976"/>